<organism evidence="2 3">
    <name type="scientific">Halovenus salina</name>
    <dbReference type="NCBI Taxonomy" id="1510225"/>
    <lineage>
        <taxon>Archaea</taxon>
        <taxon>Methanobacteriati</taxon>
        <taxon>Methanobacteriota</taxon>
        <taxon>Stenosarchaea group</taxon>
        <taxon>Halobacteria</taxon>
        <taxon>Halobacteriales</taxon>
        <taxon>Haloarculaceae</taxon>
        <taxon>Halovenus</taxon>
    </lineage>
</organism>
<evidence type="ECO:0000256" key="1">
    <source>
        <dbReference type="SAM" id="MobiDB-lite"/>
    </source>
</evidence>
<keyword evidence="3" id="KW-1185">Reference proteome</keyword>
<gene>
    <name evidence="2" type="ORF">ACFQQG_13905</name>
</gene>
<dbReference type="AlphaFoldDB" id="A0ABD5W4G1"/>
<dbReference type="Proteomes" id="UP001596445">
    <property type="component" value="Unassembled WGS sequence"/>
</dbReference>
<feature type="region of interest" description="Disordered" evidence="1">
    <location>
        <begin position="102"/>
        <end position="125"/>
    </location>
</feature>
<protein>
    <recommendedName>
        <fullName evidence="4">C2H2-type domain-containing protein</fullName>
    </recommendedName>
</protein>
<evidence type="ECO:0000313" key="2">
    <source>
        <dbReference type="EMBL" id="MFC7059073.1"/>
    </source>
</evidence>
<reference evidence="2 3" key="1">
    <citation type="journal article" date="2019" name="Int. J. Syst. Evol. Microbiol.">
        <title>The Global Catalogue of Microorganisms (GCM) 10K type strain sequencing project: providing services to taxonomists for standard genome sequencing and annotation.</title>
        <authorList>
            <consortium name="The Broad Institute Genomics Platform"/>
            <consortium name="The Broad Institute Genome Sequencing Center for Infectious Disease"/>
            <person name="Wu L."/>
            <person name="Ma J."/>
        </authorList>
    </citation>
    <scope>NUCLEOTIDE SEQUENCE [LARGE SCALE GENOMIC DNA]</scope>
    <source>
        <strain evidence="2 3">JCM 30072</strain>
    </source>
</reference>
<sequence>MTNHRNDERTVHCPVEDCDATPLARGINLHVNRSSGNGHGPRGEVPDRITFENMETVGSEQVEMDYPEERDTEDAVRLCPYCSRPCEGTNGVLIHLGQVAGRRNHPENPDEKHSQEDFPRAEVDEQGNITHLVDGVEEGEQRGSENGMIPVERVYSLIAALLADDEARAAQIVRQHLIEVEETGSRTIQKTPYPELYQALLIQNNADDPNEGISATHTDEGIQISCCGKSVLATAGEARDIAAGLEQSISENTEKATELNEFIKFLRYHADILEGESKPFEFYTDFEKWGE</sequence>
<evidence type="ECO:0000313" key="3">
    <source>
        <dbReference type="Proteomes" id="UP001596445"/>
    </source>
</evidence>
<comment type="caution">
    <text evidence="2">The sequence shown here is derived from an EMBL/GenBank/DDBJ whole genome shotgun (WGS) entry which is preliminary data.</text>
</comment>
<dbReference type="RefSeq" id="WP_267161800.1">
    <property type="nucleotide sequence ID" value="NZ_CP112972.1"/>
</dbReference>
<name>A0ABD5W4G1_9EURY</name>
<dbReference type="EMBL" id="JBHSZI010000001">
    <property type="protein sequence ID" value="MFC7059073.1"/>
    <property type="molecule type" value="Genomic_DNA"/>
</dbReference>
<feature type="compositionally biased region" description="Basic and acidic residues" evidence="1">
    <location>
        <begin position="104"/>
        <end position="123"/>
    </location>
</feature>
<proteinExistence type="predicted"/>
<accession>A0ABD5W4G1</accession>
<evidence type="ECO:0008006" key="4">
    <source>
        <dbReference type="Google" id="ProtNLM"/>
    </source>
</evidence>
<dbReference type="GeneID" id="76631158"/>